<dbReference type="GO" id="GO:0006542">
    <property type="term" value="P:glutamine biosynthetic process"/>
    <property type="evidence" value="ECO:0007669"/>
    <property type="project" value="InterPro"/>
</dbReference>
<name>A0A8H7PM81_9FUNG</name>
<dbReference type="AlphaFoldDB" id="A0A8H7PM81"/>
<dbReference type="FunFam" id="3.30.590.10:FF:000005">
    <property type="entry name" value="Probable glutamine synthetase"/>
    <property type="match status" value="1"/>
</dbReference>
<evidence type="ECO:0000256" key="3">
    <source>
        <dbReference type="ARBA" id="ARBA00022598"/>
    </source>
</evidence>
<keyword evidence="4" id="KW-0547">Nucleotide-binding</keyword>
<evidence type="ECO:0000313" key="9">
    <source>
        <dbReference type="EMBL" id="KAG2176637.1"/>
    </source>
</evidence>
<organism evidence="9 10">
    <name type="scientific">Umbelopsis vinacea</name>
    <dbReference type="NCBI Taxonomy" id="44442"/>
    <lineage>
        <taxon>Eukaryota</taxon>
        <taxon>Fungi</taxon>
        <taxon>Fungi incertae sedis</taxon>
        <taxon>Mucoromycota</taxon>
        <taxon>Mucoromycotina</taxon>
        <taxon>Umbelopsidomycetes</taxon>
        <taxon>Umbelopsidales</taxon>
        <taxon>Umbelopsidaceae</taxon>
        <taxon>Umbelopsis</taxon>
    </lineage>
</organism>
<dbReference type="Pfam" id="PF00120">
    <property type="entry name" value="Gln-synt_C"/>
    <property type="match status" value="1"/>
</dbReference>
<dbReference type="Gene3D" id="3.30.590.10">
    <property type="entry name" value="Glutamine synthetase/guanido kinase, catalytic domain"/>
    <property type="match status" value="1"/>
</dbReference>
<dbReference type="InterPro" id="IPR036651">
    <property type="entry name" value="Gln_synt_N_sf"/>
</dbReference>
<dbReference type="PANTHER" id="PTHR43785:SF12">
    <property type="entry name" value="TYPE-1 GLUTAMINE SYNTHETASE 2"/>
    <property type="match status" value="1"/>
</dbReference>
<evidence type="ECO:0000256" key="4">
    <source>
        <dbReference type="ARBA" id="ARBA00022741"/>
    </source>
</evidence>
<protein>
    <recommendedName>
        <fullName evidence="2">Glutamine synthetase</fullName>
    </recommendedName>
</protein>
<dbReference type="SUPFAM" id="SSF55931">
    <property type="entry name" value="Glutamine synthetase/guanido kinase"/>
    <property type="match status" value="1"/>
</dbReference>
<dbReference type="Proteomes" id="UP000612746">
    <property type="component" value="Unassembled WGS sequence"/>
</dbReference>
<accession>A0A8H7PM81</accession>
<dbReference type="GO" id="GO:0004356">
    <property type="term" value="F:glutamine synthetase activity"/>
    <property type="evidence" value="ECO:0007669"/>
    <property type="project" value="InterPro"/>
</dbReference>
<dbReference type="OrthoDB" id="77835at2759"/>
<dbReference type="EMBL" id="JAEPRA010000013">
    <property type="protein sequence ID" value="KAG2176637.1"/>
    <property type="molecule type" value="Genomic_DNA"/>
</dbReference>
<evidence type="ECO:0000313" key="10">
    <source>
        <dbReference type="Proteomes" id="UP000612746"/>
    </source>
</evidence>
<reference evidence="9" key="1">
    <citation type="submission" date="2020-12" db="EMBL/GenBank/DDBJ databases">
        <title>Metabolic potential, ecology and presence of endohyphal bacteria is reflected in genomic diversity of Mucoromycotina.</title>
        <authorList>
            <person name="Muszewska A."/>
            <person name="Okrasinska A."/>
            <person name="Steczkiewicz K."/>
            <person name="Drgas O."/>
            <person name="Orlowska M."/>
            <person name="Perlinska-Lenart U."/>
            <person name="Aleksandrzak-Piekarczyk T."/>
            <person name="Szatraj K."/>
            <person name="Zielenkiewicz U."/>
            <person name="Pilsyk S."/>
            <person name="Malc E."/>
            <person name="Mieczkowski P."/>
            <person name="Kruszewska J.S."/>
            <person name="Biernat P."/>
            <person name="Pawlowska J."/>
        </authorList>
    </citation>
    <scope>NUCLEOTIDE SEQUENCE</scope>
    <source>
        <strain evidence="9">WA0000051536</strain>
    </source>
</reference>
<dbReference type="Gene3D" id="3.10.20.70">
    <property type="entry name" value="Glutamine synthetase, N-terminal domain"/>
    <property type="match status" value="1"/>
</dbReference>
<gene>
    <name evidence="9" type="ORF">INT44_007301</name>
</gene>
<dbReference type="InterPro" id="IPR008146">
    <property type="entry name" value="Gln_synth_cat_dom"/>
</dbReference>
<proteinExistence type="inferred from homology"/>
<dbReference type="SUPFAM" id="SSF54368">
    <property type="entry name" value="Glutamine synthetase, N-terminal domain"/>
    <property type="match status" value="1"/>
</dbReference>
<evidence type="ECO:0000256" key="5">
    <source>
        <dbReference type="ARBA" id="ARBA00022840"/>
    </source>
</evidence>
<dbReference type="GO" id="GO:0006576">
    <property type="term" value="P:biogenic amine metabolic process"/>
    <property type="evidence" value="ECO:0007669"/>
    <property type="project" value="UniProtKB-ARBA"/>
</dbReference>
<evidence type="ECO:0000256" key="6">
    <source>
        <dbReference type="PROSITE-ProRule" id="PRU01331"/>
    </source>
</evidence>
<keyword evidence="3" id="KW-0436">Ligase</keyword>
<dbReference type="GO" id="GO:0005524">
    <property type="term" value="F:ATP binding"/>
    <property type="evidence" value="ECO:0007669"/>
    <property type="project" value="UniProtKB-KW"/>
</dbReference>
<feature type="domain" description="GS catalytic" evidence="8">
    <location>
        <begin position="121"/>
        <end position="464"/>
    </location>
</feature>
<evidence type="ECO:0000256" key="1">
    <source>
        <dbReference type="ARBA" id="ARBA00009897"/>
    </source>
</evidence>
<keyword evidence="5" id="KW-0067">ATP-binding</keyword>
<dbReference type="InterPro" id="IPR014746">
    <property type="entry name" value="Gln_synth/guanido_kin_cat_dom"/>
</dbReference>
<evidence type="ECO:0000256" key="2">
    <source>
        <dbReference type="ARBA" id="ARBA00021364"/>
    </source>
</evidence>
<evidence type="ECO:0000256" key="7">
    <source>
        <dbReference type="RuleBase" id="RU000384"/>
    </source>
</evidence>
<keyword evidence="10" id="KW-1185">Reference proteome</keyword>
<dbReference type="PANTHER" id="PTHR43785">
    <property type="entry name" value="GAMMA-GLUTAMYLPUTRESCINE SYNTHETASE"/>
    <property type="match status" value="1"/>
</dbReference>
<dbReference type="PROSITE" id="PS51987">
    <property type="entry name" value="GS_CATALYTIC"/>
    <property type="match status" value="1"/>
</dbReference>
<sequence length="464" mass="51840">MTSTHEELISKITKELDKDAKVKVAAVDIDGVLRGKVMQKSKFLSVLKDGFGFCSVIFGWDIHDKVYLTGVEFSDEESGFSDLVAKVDLNSFRRIPWENNLAFFLVELFHPKTLEPLYCCPRSTLRQVTKKLEEDGLTAYCGVEFEFFNFKETPETLVEKNYVGLTPLTQGMFGYSLLRPTQNQQFYDEAYDLLRDFKVDIEGWHTETGPGVFEAALAYNNAMESADRAVLFKTSIKQLAINHGFIASFMAKPWNDLPGCSGHIHFSLKDTDGNNVFAPEDESSKDGMSQTMKHFVAGILLGLPSILAVLAPTVNSYKRLVENYWAPVTVSWGIDNRLGAIRVIVPPSCSKSATRLEMRVGGADINAHLAIAGVLACGHWGIRNKKEIPIAPLGGDAPADSATGTRLARTLQEAYEQMSQPDSVAREVLGDSFVDHYAKVKEHEWRLWQTAVTDFETKRYLELI</sequence>
<evidence type="ECO:0000259" key="8">
    <source>
        <dbReference type="PROSITE" id="PS51987"/>
    </source>
</evidence>
<comment type="caution">
    <text evidence="9">The sequence shown here is derived from an EMBL/GenBank/DDBJ whole genome shotgun (WGS) entry which is preliminary data.</text>
</comment>
<comment type="similarity">
    <text evidence="1 6 7">Belongs to the glutamine synthetase family.</text>
</comment>
<dbReference type="SMART" id="SM01230">
    <property type="entry name" value="Gln-synt_C"/>
    <property type="match status" value="1"/>
</dbReference>